<sequence length="135" mass="15786">MGDLHITDAIPHTGNHRKKIRLAVRSMTSQQRHIAVNNLFTFSHCARWRQPVYLEVEKNLILMPTVITITLKRILSASRRRRYILFVRGYQEKKISPLPATLCSNFTRVEVIREKRGWKGMQLVRTFQQCVISLG</sequence>
<name>A0A4Y2F6E7_ARAVE</name>
<evidence type="ECO:0000313" key="1">
    <source>
        <dbReference type="EMBL" id="GBM36751.1"/>
    </source>
</evidence>
<proteinExistence type="predicted"/>
<dbReference type="AlphaFoldDB" id="A0A4Y2F6E7"/>
<organism evidence="1 2">
    <name type="scientific">Araneus ventricosus</name>
    <name type="common">Orbweaver spider</name>
    <name type="synonym">Epeira ventricosa</name>
    <dbReference type="NCBI Taxonomy" id="182803"/>
    <lineage>
        <taxon>Eukaryota</taxon>
        <taxon>Metazoa</taxon>
        <taxon>Ecdysozoa</taxon>
        <taxon>Arthropoda</taxon>
        <taxon>Chelicerata</taxon>
        <taxon>Arachnida</taxon>
        <taxon>Araneae</taxon>
        <taxon>Araneomorphae</taxon>
        <taxon>Entelegynae</taxon>
        <taxon>Araneoidea</taxon>
        <taxon>Araneidae</taxon>
        <taxon>Araneus</taxon>
    </lineage>
</organism>
<protein>
    <submittedName>
        <fullName evidence="1">Uncharacterized protein</fullName>
    </submittedName>
</protein>
<evidence type="ECO:0000313" key="2">
    <source>
        <dbReference type="Proteomes" id="UP000499080"/>
    </source>
</evidence>
<dbReference type="Proteomes" id="UP000499080">
    <property type="component" value="Unassembled WGS sequence"/>
</dbReference>
<accession>A0A4Y2F6E7</accession>
<dbReference type="EMBL" id="BGPR01000819">
    <property type="protein sequence ID" value="GBM36751.1"/>
    <property type="molecule type" value="Genomic_DNA"/>
</dbReference>
<gene>
    <name evidence="1" type="ORF">AVEN_273796_1</name>
</gene>
<comment type="caution">
    <text evidence="1">The sequence shown here is derived from an EMBL/GenBank/DDBJ whole genome shotgun (WGS) entry which is preliminary data.</text>
</comment>
<keyword evidence="2" id="KW-1185">Reference proteome</keyword>
<reference evidence="1 2" key="1">
    <citation type="journal article" date="2019" name="Sci. Rep.">
        <title>Orb-weaving spider Araneus ventricosus genome elucidates the spidroin gene catalogue.</title>
        <authorList>
            <person name="Kono N."/>
            <person name="Nakamura H."/>
            <person name="Ohtoshi R."/>
            <person name="Moran D.A.P."/>
            <person name="Shinohara A."/>
            <person name="Yoshida Y."/>
            <person name="Fujiwara M."/>
            <person name="Mori M."/>
            <person name="Tomita M."/>
            <person name="Arakawa K."/>
        </authorList>
    </citation>
    <scope>NUCLEOTIDE SEQUENCE [LARGE SCALE GENOMIC DNA]</scope>
</reference>